<dbReference type="OrthoDB" id="361711at2"/>
<protein>
    <submittedName>
        <fullName evidence="1">Uncharacterized protein</fullName>
    </submittedName>
</protein>
<gene>
    <name evidence="1" type="ORF">CRENPOLYSF2_4600002</name>
</gene>
<dbReference type="Proteomes" id="UP000195442">
    <property type="component" value="Unassembled WGS sequence"/>
</dbReference>
<dbReference type="AlphaFoldDB" id="A0A1R4HFX1"/>
<dbReference type="RefSeq" id="WP_087148064.1">
    <property type="nucleotide sequence ID" value="NZ_FUKJ01000402.1"/>
</dbReference>
<organism evidence="1 2">
    <name type="scientific">Crenothrix polyspora</name>
    <dbReference type="NCBI Taxonomy" id="360316"/>
    <lineage>
        <taxon>Bacteria</taxon>
        <taxon>Pseudomonadati</taxon>
        <taxon>Pseudomonadota</taxon>
        <taxon>Gammaproteobacteria</taxon>
        <taxon>Methylococcales</taxon>
        <taxon>Crenotrichaceae</taxon>
        <taxon>Crenothrix</taxon>
    </lineage>
</organism>
<dbReference type="EMBL" id="FUKJ01000402">
    <property type="protein sequence ID" value="SJM95115.1"/>
    <property type="molecule type" value="Genomic_DNA"/>
</dbReference>
<evidence type="ECO:0000313" key="1">
    <source>
        <dbReference type="EMBL" id="SJM95115.1"/>
    </source>
</evidence>
<sequence length="68" mass="8003">MKTDSEIINTGFESIFSALGMVDAERFIMLLKRDKFDYTEWQKKLWSNESVESLSEKAQKAWDQNHTV</sequence>
<proteinExistence type="predicted"/>
<keyword evidence="2" id="KW-1185">Reference proteome</keyword>
<reference evidence="2" key="1">
    <citation type="submission" date="2017-02" db="EMBL/GenBank/DDBJ databases">
        <authorList>
            <person name="Daims H."/>
        </authorList>
    </citation>
    <scope>NUCLEOTIDE SEQUENCE [LARGE SCALE GENOMIC DNA]</scope>
</reference>
<accession>A0A1R4HFX1</accession>
<evidence type="ECO:0000313" key="2">
    <source>
        <dbReference type="Proteomes" id="UP000195442"/>
    </source>
</evidence>
<name>A0A1R4HFX1_9GAMM</name>